<dbReference type="Proteomes" id="UP000019095">
    <property type="component" value="Chromosome"/>
</dbReference>
<dbReference type="Gene3D" id="3.40.50.720">
    <property type="entry name" value="NAD(P)-binding Rossmann-like Domain"/>
    <property type="match status" value="1"/>
</dbReference>
<evidence type="ECO:0000259" key="1">
    <source>
        <dbReference type="Pfam" id="PF13460"/>
    </source>
</evidence>
<keyword evidence="3" id="KW-1185">Reference proteome</keyword>
<dbReference type="eggNOG" id="COG2910">
    <property type="taxonomic scope" value="Bacteria"/>
</dbReference>
<dbReference type="PATRIC" id="fig|1247726.3.peg.3483"/>
<dbReference type="InterPro" id="IPR016040">
    <property type="entry name" value="NAD(P)-bd_dom"/>
</dbReference>
<dbReference type="PANTHER" id="PTHR43355">
    <property type="entry name" value="FLAVIN REDUCTASE (NADPH)"/>
    <property type="match status" value="1"/>
</dbReference>
<dbReference type="PANTHER" id="PTHR43355:SF2">
    <property type="entry name" value="FLAVIN REDUCTASE (NADPH)"/>
    <property type="match status" value="1"/>
</dbReference>
<protein>
    <submittedName>
        <fullName evidence="2">Putative NAD-dependent epimerase/dehydratase</fullName>
    </submittedName>
</protein>
<dbReference type="AlphaFoldDB" id="W0PJR4"/>
<accession>W0PJR4</accession>
<dbReference type="InterPro" id="IPR036291">
    <property type="entry name" value="NAD(P)-bd_dom_sf"/>
</dbReference>
<dbReference type="KEGG" id="amim:MIM_c31540"/>
<gene>
    <name evidence="2" type="ORF">MIM_c31540</name>
</gene>
<evidence type="ECO:0000313" key="2">
    <source>
        <dbReference type="EMBL" id="AHG65218.1"/>
    </source>
</evidence>
<dbReference type="RefSeq" id="WP_025373882.1">
    <property type="nucleotide sequence ID" value="NZ_CP003915.1"/>
</dbReference>
<evidence type="ECO:0000313" key="3">
    <source>
        <dbReference type="Proteomes" id="UP000019095"/>
    </source>
</evidence>
<reference evidence="2 3" key="1">
    <citation type="journal article" date="2014" name="Microbiology">
        <title>Unravelling the complete genome sequence of Advenella mimigardefordensis strain DPN7T and novel insights in the catabolism of the xenobiotic polythioester precursor 3,3'-dithiodipropionate.</title>
        <authorList>
            <person name="Wubbeler J.H."/>
            <person name="Hiessl S."/>
            <person name="Schuldes J."/>
            <person name="Thurmer A."/>
            <person name="Daniel R."/>
            <person name="Steinbuchel A."/>
        </authorList>
    </citation>
    <scope>NUCLEOTIDE SEQUENCE [LARGE SCALE GENOMIC DNA]</scope>
    <source>
        <strain evidence="3">DSM 17166 / LMG 22922 / DPN7</strain>
    </source>
</reference>
<dbReference type="EMBL" id="CP003915">
    <property type="protein sequence ID" value="AHG65218.1"/>
    <property type="molecule type" value="Genomic_DNA"/>
</dbReference>
<dbReference type="STRING" id="1247726.MIM_c31540"/>
<dbReference type="GO" id="GO:0016646">
    <property type="term" value="F:oxidoreductase activity, acting on the CH-NH group of donors, NAD or NADP as acceptor"/>
    <property type="evidence" value="ECO:0007669"/>
    <property type="project" value="TreeGrafter"/>
</dbReference>
<dbReference type="Pfam" id="PF13460">
    <property type="entry name" value="NAD_binding_10"/>
    <property type="match status" value="1"/>
</dbReference>
<dbReference type="InterPro" id="IPR051606">
    <property type="entry name" value="Polyketide_Oxido-like"/>
</dbReference>
<dbReference type="OrthoDB" id="7352421at2"/>
<feature type="domain" description="NAD(P)-binding" evidence="1">
    <location>
        <begin position="7"/>
        <end position="202"/>
    </location>
</feature>
<dbReference type="HOGENOM" id="CLU_025711_3_1_4"/>
<proteinExistence type="predicted"/>
<name>W0PJR4_ADVMD</name>
<sequence>MKIVLLGATGFVGSALLAEALNRGHEVTAIVRNVAKLQAKQGLTVIAGDVTNVDSLAANIAGHDALISAFNPGWTPGTVRSEMYDEQVQGTNAILAAIKKANIKRVLWVGGAGGLEVAPGVLLIDSPDFPEWIKPGSRATSEALEALRNSPELEWSFLAPAAMLEPGERTGKFRLGGDQLLTDEKGESRISVQDYAVAMIDELEARKHIRQRFSVAY</sequence>
<dbReference type="SUPFAM" id="SSF51735">
    <property type="entry name" value="NAD(P)-binding Rossmann-fold domains"/>
    <property type="match status" value="1"/>
</dbReference>
<dbReference type="CDD" id="cd05244">
    <property type="entry name" value="BVR-B_like_SDR_a"/>
    <property type="match status" value="1"/>
</dbReference>
<organism evidence="2 3">
    <name type="scientific">Advenella mimigardefordensis (strain DSM 17166 / LMG 22922 / DPN7)</name>
    <dbReference type="NCBI Taxonomy" id="1247726"/>
    <lineage>
        <taxon>Bacteria</taxon>
        <taxon>Pseudomonadati</taxon>
        <taxon>Pseudomonadota</taxon>
        <taxon>Betaproteobacteria</taxon>
        <taxon>Burkholderiales</taxon>
        <taxon>Alcaligenaceae</taxon>
    </lineage>
</organism>